<reference evidence="1 2" key="1">
    <citation type="submission" date="2024-02" db="EMBL/GenBank/DDBJ databases">
        <title>First draft genome assembly of two strains of Seiridium cardinale.</title>
        <authorList>
            <person name="Emiliani G."/>
            <person name="Scali E."/>
        </authorList>
    </citation>
    <scope>NUCLEOTIDE SEQUENCE [LARGE SCALE GENOMIC DNA]</scope>
    <source>
        <strain evidence="1 2">BM-138-000479</strain>
    </source>
</reference>
<dbReference type="EMBL" id="JARVKM010000003">
    <property type="protein sequence ID" value="KAK9781711.1"/>
    <property type="molecule type" value="Genomic_DNA"/>
</dbReference>
<sequence length="295" mass="33404">MSDTHTMWTSEIDLSLDTAATLDTKMGREPCQAPIHLSRVLYLPHHDDTTVHLPIYEVGSRYRSAVRNALLGSTLYTTMLGFMETPQGNDMNDRVAYLADIQRMENGVLQIHLDRRELEILRPDTLLTMTRFSPSLDVTPTVIVRSGEVAMKMSTFYPIAESTRGKQTIKHPFFTIATTKAGNERPVKLEWQIDPVKDGMLRYTLVEQDEHSGTTVYAIYHHKGWALSLSLPYSDGILMLPEPNRDMHFEGIVVASLLGLLAQLRMLSVHKRSEGKPGHAKSLIRRATSILHRQR</sequence>
<keyword evidence="2" id="KW-1185">Reference proteome</keyword>
<gene>
    <name evidence="1" type="ORF">SCAR479_01582</name>
</gene>
<protein>
    <submittedName>
        <fullName evidence="1">Uncharacterized protein</fullName>
    </submittedName>
</protein>
<comment type="caution">
    <text evidence="1">The sequence shown here is derived from an EMBL/GenBank/DDBJ whole genome shotgun (WGS) entry which is preliminary data.</text>
</comment>
<dbReference type="Proteomes" id="UP001465668">
    <property type="component" value="Unassembled WGS sequence"/>
</dbReference>
<proteinExistence type="predicted"/>
<evidence type="ECO:0000313" key="1">
    <source>
        <dbReference type="EMBL" id="KAK9781711.1"/>
    </source>
</evidence>
<organism evidence="1 2">
    <name type="scientific">Seiridium cardinale</name>
    <dbReference type="NCBI Taxonomy" id="138064"/>
    <lineage>
        <taxon>Eukaryota</taxon>
        <taxon>Fungi</taxon>
        <taxon>Dikarya</taxon>
        <taxon>Ascomycota</taxon>
        <taxon>Pezizomycotina</taxon>
        <taxon>Sordariomycetes</taxon>
        <taxon>Xylariomycetidae</taxon>
        <taxon>Amphisphaeriales</taxon>
        <taxon>Sporocadaceae</taxon>
        <taxon>Seiridium</taxon>
    </lineage>
</organism>
<name>A0ABR2Y5V1_9PEZI</name>
<evidence type="ECO:0000313" key="2">
    <source>
        <dbReference type="Proteomes" id="UP001465668"/>
    </source>
</evidence>
<accession>A0ABR2Y5V1</accession>